<comment type="caution">
    <text evidence="1">The sequence shown here is derived from an EMBL/GenBank/DDBJ whole genome shotgun (WGS) entry which is preliminary data.</text>
</comment>
<gene>
    <name evidence="1" type="ORF">DPEC_G00271850</name>
</gene>
<reference evidence="1" key="1">
    <citation type="submission" date="2021-05" db="EMBL/GenBank/DDBJ databases">
        <authorList>
            <person name="Pan Q."/>
            <person name="Jouanno E."/>
            <person name="Zahm M."/>
            <person name="Klopp C."/>
            <person name="Cabau C."/>
            <person name="Louis A."/>
            <person name="Berthelot C."/>
            <person name="Parey E."/>
            <person name="Roest Crollius H."/>
            <person name="Montfort J."/>
            <person name="Robinson-Rechavi M."/>
            <person name="Bouchez O."/>
            <person name="Lampietro C."/>
            <person name="Lopez Roques C."/>
            <person name="Donnadieu C."/>
            <person name="Postlethwait J."/>
            <person name="Bobe J."/>
            <person name="Dillon D."/>
            <person name="Chandos A."/>
            <person name="von Hippel F."/>
            <person name="Guiguen Y."/>
        </authorList>
    </citation>
    <scope>NUCLEOTIDE SEQUENCE</scope>
    <source>
        <strain evidence="1">YG-Jan2019</strain>
    </source>
</reference>
<dbReference type="EMBL" id="CM055751">
    <property type="protein sequence ID" value="KAJ7993384.1"/>
    <property type="molecule type" value="Genomic_DNA"/>
</dbReference>
<name>A0ACC2FPN7_DALPE</name>
<evidence type="ECO:0000313" key="2">
    <source>
        <dbReference type="Proteomes" id="UP001157502"/>
    </source>
</evidence>
<keyword evidence="2" id="KW-1185">Reference proteome</keyword>
<proteinExistence type="predicted"/>
<organism evidence="1 2">
    <name type="scientific">Dallia pectoralis</name>
    <name type="common">Alaska blackfish</name>
    <dbReference type="NCBI Taxonomy" id="75939"/>
    <lineage>
        <taxon>Eukaryota</taxon>
        <taxon>Metazoa</taxon>
        <taxon>Chordata</taxon>
        <taxon>Craniata</taxon>
        <taxon>Vertebrata</taxon>
        <taxon>Euteleostomi</taxon>
        <taxon>Actinopterygii</taxon>
        <taxon>Neopterygii</taxon>
        <taxon>Teleostei</taxon>
        <taxon>Protacanthopterygii</taxon>
        <taxon>Esociformes</taxon>
        <taxon>Umbridae</taxon>
        <taxon>Dallia</taxon>
    </lineage>
</organism>
<accession>A0ACC2FPN7</accession>
<sequence length="1241" mass="138264">MSCEESYLAIRRYLTDEREPYAPGTHGNTKRKIRKAAACYVVRNGTLYYQRRQKGLDEFTELEVVLQDGRRKELIDECHIVAGGEHLNQHQTWESISRKYWWRGILKQVKDYMRQCSLCQSRPDRRGLSDDGTGPRLVGRPGRRRKVATPGSDYEEEEEEEEDDEEEEEFDEERNEEMDCGASTLHKTRGQKTVAKHELVFVDSKGIVKQYLPRHGQTMLDKLNQQRLSNQFCDITLLIEGEEHRAHKAVLAACSVYFNELFIEKGAVSSHEAVVDLSGFNKASFLPLLEFAYTSHLCFNFCVMADVATLARHLLMAEVLQICESIHKKVEEQKLMVYQRGDIHTVVSSQPAPDQAQNPCDAGAYIMTIQSDGQAVVTHTRLSGAQDALDSLTVMAHAAEAYGGDPVSVVAQALEAESGETVTVVGEVGAETVTLVTHSNQAQVGGSMTLISPSGEAETMTVVTHSGQAGASDSLAVVSACLAMEQPQGGGAGEGDQGGDDLPTSMEPGAFLITVDPGKGAPTDVVHLAVLPPVVQEDPLQPQEVPGLALLQDNSAEAPPNAEAQPSLVPQPPKRKRGRPAKVKQEVVEEPVEEEVPEFVSVPSEEVPEEGEPRGPHDPYKRRLRQRSMGEGGYVRLHMGLEEDCEEKKEPQIQQCPSTPKLLNPYTPRKRGRPAKRLAEDAEVAVVSAGTEAALQQEAGTQPEEGVADGEAATSWPEGEEPDAGQVPDQSGRGGAAEGEHSCSQCGLSFHRRYALIVHMLKHEQNRGFKCSICDKDFQYAASLRAHLARHKRQKVQRPGLVRSAQGNDEGLPDVDGRTKGRTKREFVCDICGKTLPKLYSLRIHMLNHTGVRPHSCRICGKTFAHRHSLKMHRALHDNTKQFTCLLCNKSFVSKRSLEEHTSIHTGEAKYQCPQCGSMFNRASGLSKHLKRHQPRPEVRGFPCDHCEKSFFEAKDLQQHMNKHLGLKPFQCQVCGKCYSWKKDWYSHVKSHSVAEPYKCNVCGKEFFEKALFRRHVKKATHGKKGRVKLNLERECEHCNRKFTQLREYRRHMNNHQGVKPFECLTCGVAWADARSLKRHVRTHTGERPYVCPECQEAHIDARSLRKHMAKYHGDHLPGKIMLEKDTLQFHNQGTQVEHAVSILASDLPPELRPVEPALAEEIETVLITEETVEAVQAVQAAQGEGVTTLSDQSIMQVVNYVLSQQGGAVKMEKEEEEAEGLGQDVIQTMEVEVEHMAEAE</sequence>
<dbReference type="Proteomes" id="UP001157502">
    <property type="component" value="Chromosome 24"/>
</dbReference>
<evidence type="ECO:0000313" key="1">
    <source>
        <dbReference type="EMBL" id="KAJ7993384.1"/>
    </source>
</evidence>
<protein>
    <submittedName>
        <fullName evidence="1">Uncharacterized protein</fullName>
    </submittedName>
</protein>